<evidence type="ECO:0000313" key="1">
    <source>
        <dbReference type="EMBL" id="RLQ93249.1"/>
    </source>
</evidence>
<dbReference type="Proteomes" id="UP000276770">
    <property type="component" value="Unassembled WGS sequence"/>
</dbReference>
<accession>A0A3L7JT77</accession>
<evidence type="ECO:0000313" key="2">
    <source>
        <dbReference type="Proteomes" id="UP000276770"/>
    </source>
</evidence>
<dbReference type="InterPro" id="IPR037208">
    <property type="entry name" value="Spo0E-like_sf"/>
</dbReference>
<proteinExistence type="predicted"/>
<dbReference type="Pfam" id="PF09388">
    <property type="entry name" value="SpoOE-like"/>
    <property type="match status" value="1"/>
</dbReference>
<comment type="caution">
    <text evidence="1">The sequence shown here is derived from an EMBL/GenBank/DDBJ whole genome shotgun (WGS) entry which is preliminary data.</text>
</comment>
<dbReference type="SUPFAM" id="SSF140500">
    <property type="entry name" value="BAS1536-like"/>
    <property type="match status" value="1"/>
</dbReference>
<dbReference type="InterPro" id="IPR018540">
    <property type="entry name" value="Spo0E-like"/>
</dbReference>
<dbReference type="GO" id="GO:0046983">
    <property type="term" value="F:protein dimerization activity"/>
    <property type="evidence" value="ECO:0007669"/>
    <property type="project" value="InterPro"/>
</dbReference>
<dbReference type="EMBL" id="RCVZ01000016">
    <property type="protein sequence ID" value="RLQ93249.1"/>
    <property type="molecule type" value="Genomic_DNA"/>
</dbReference>
<dbReference type="InterPro" id="IPR036638">
    <property type="entry name" value="HLH_DNA-bd_sf"/>
</dbReference>
<dbReference type="Gene3D" id="4.10.280.10">
    <property type="entry name" value="Helix-loop-helix DNA-binding domain"/>
    <property type="match status" value="1"/>
</dbReference>
<gene>
    <name evidence="1" type="ORF">D9X91_18655</name>
</gene>
<dbReference type="RefSeq" id="WP_121682157.1">
    <property type="nucleotide sequence ID" value="NZ_RCVZ01000016.1"/>
</dbReference>
<reference evidence="1 2" key="1">
    <citation type="submission" date="2018-10" db="EMBL/GenBank/DDBJ databases">
        <title>Falsibacillus sp. genome draft.</title>
        <authorList>
            <person name="Shi S."/>
        </authorList>
    </citation>
    <scope>NUCLEOTIDE SEQUENCE [LARGE SCALE GENOMIC DNA]</scope>
    <source>
        <strain evidence="1 2">GY 10110</strain>
    </source>
</reference>
<dbReference type="OrthoDB" id="2649371at2"/>
<dbReference type="AlphaFoldDB" id="A0A3L7JT77"/>
<name>A0A3L7JT77_9BACI</name>
<keyword evidence="2" id="KW-1185">Reference proteome</keyword>
<dbReference type="GO" id="GO:0043937">
    <property type="term" value="P:regulation of sporulation"/>
    <property type="evidence" value="ECO:0007669"/>
    <property type="project" value="InterPro"/>
</dbReference>
<sequence length="54" mass="6397">MEVNITELLKEIEENRKKMVQLALKSSFADDQVVQISWKLDSLLNRYEEMAQKI</sequence>
<organism evidence="1 2">
    <name type="scientific">Falsibacillus albus</name>
    <dbReference type="NCBI Taxonomy" id="2478915"/>
    <lineage>
        <taxon>Bacteria</taxon>
        <taxon>Bacillati</taxon>
        <taxon>Bacillota</taxon>
        <taxon>Bacilli</taxon>
        <taxon>Bacillales</taxon>
        <taxon>Bacillaceae</taxon>
        <taxon>Falsibacillus</taxon>
    </lineage>
</organism>
<protein>
    <submittedName>
        <fullName evidence="1">Aspartyl-phosphate phosphatase Spo0E family protein</fullName>
    </submittedName>
</protein>